<keyword evidence="3 6" id="KW-0378">Hydrolase</keyword>
<dbReference type="PANTHER" id="PTHR10183:SF379">
    <property type="entry name" value="CALPAIN-5"/>
    <property type="match status" value="1"/>
</dbReference>
<comment type="similarity">
    <text evidence="1">Belongs to the peptidase C2 family.</text>
</comment>
<dbReference type="PROSITE" id="PS50203">
    <property type="entry name" value="CALPAIN_CAT"/>
    <property type="match status" value="1"/>
</dbReference>
<feature type="active site" evidence="5 6">
    <location>
        <position position="92"/>
    </location>
</feature>
<dbReference type="PANTHER" id="PTHR10183">
    <property type="entry name" value="CALPAIN"/>
    <property type="match status" value="1"/>
</dbReference>
<evidence type="ECO:0000259" key="7">
    <source>
        <dbReference type="PROSITE" id="PS50203"/>
    </source>
</evidence>
<organism evidence="8 9">
    <name type="scientific">Biomphalaria glabrata</name>
    <name type="common">Bloodfluke planorb</name>
    <name type="synonym">Freshwater snail</name>
    <dbReference type="NCBI Taxonomy" id="6526"/>
    <lineage>
        <taxon>Eukaryota</taxon>
        <taxon>Metazoa</taxon>
        <taxon>Spiralia</taxon>
        <taxon>Lophotrochozoa</taxon>
        <taxon>Mollusca</taxon>
        <taxon>Gastropoda</taxon>
        <taxon>Heterobranchia</taxon>
        <taxon>Euthyneura</taxon>
        <taxon>Panpulmonata</taxon>
        <taxon>Hygrophila</taxon>
        <taxon>Lymnaeoidea</taxon>
        <taxon>Planorbidae</taxon>
        <taxon>Biomphalaria</taxon>
    </lineage>
</organism>
<dbReference type="SMART" id="SM00720">
    <property type="entry name" value="calpain_III"/>
    <property type="match status" value="1"/>
</dbReference>
<dbReference type="InterPro" id="IPR038765">
    <property type="entry name" value="Papain-like_cys_pep_sf"/>
</dbReference>
<dbReference type="Proteomes" id="UP000076420">
    <property type="component" value="Unassembled WGS sequence"/>
</dbReference>
<proteinExistence type="inferred from homology"/>
<dbReference type="GO" id="GO:0006508">
    <property type="term" value="P:proteolysis"/>
    <property type="evidence" value="ECO:0007669"/>
    <property type="project" value="UniProtKB-KW"/>
</dbReference>
<dbReference type="SUPFAM" id="SSF49758">
    <property type="entry name" value="Calpain large subunit, middle domain (domain III)"/>
    <property type="match status" value="2"/>
</dbReference>
<accession>A0A2C9KXL1</accession>
<feature type="active site" evidence="5 6">
    <location>
        <position position="252"/>
    </location>
</feature>
<dbReference type="InterPro" id="IPR022682">
    <property type="entry name" value="Calpain_domain_III"/>
</dbReference>
<evidence type="ECO:0000256" key="6">
    <source>
        <dbReference type="PROSITE-ProRule" id="PRU00239"/>
    </source>
</evidence>
<dbReference type="SMART" id="SM00230">
    <property type="entry name" value="CysPc"/>
    <property type="match status" value="1"/>
</dbReference>
<dbReference type="VEuPathDB" id="VectorBase:BGLB024618"/>
<gene>
    <name evidence="8" type="primary">106062960</name>
</gene>
<dbReference type="SUPFAM" id="SSF54001">
    <property type="entry name" value="Cysteine proteinases"/>
    <property type="match status" value="1"/>
</dbReference>
<evidence type="ECO:0000256" key="2">
    <source>
        <dbReference type="ARBA" id="ARBA00022670"/>
    </source>
</evidence>
<name>A0A2C9KXL1_BIOGL</name>
<evidence type="ECO:0000256" key="3">
    <source>
        <dbReference type="ARBA" id="ARBA00022801"/>
    </source>
</evidence>
<dbReference type="PROSITE" id="PS00139">
    <property type="entry name" value="THIOL_PROTEASE_CYS"/>
    <property type="match status" value="1"/>
</dbReference>
<dbReference type="AlphaFoldDB" id="A0A2C9KXL1"/>
<keyword evidence="4 6" id="KW-0788">Thiol protease</keyword>
<evidence type="ECO:0000313" key="8">
    <source>
        <dbReference type="EnsemblMetazoa" id="BGLB024618-PA"/>
    </source>
</evidence>
<dbReference type="VEuPathDB" id="VectorBase:BGLAX_047639"/>
<protein>
    <recommendedName>
        <fullName evidence="7">Calpain catalytic domain-containing protein</fullName>
    </recommendedName>
</protein>
<dbReference type="OrthoDB" id="424753at2759"/>
<feature type="active site" evidence="5 6">
    <location>
        <position position="272"/>
    </location>
</feature>
<evidence type="ECO:0000256" key="5">
    <source>
        <dbReference type="PIRSR" id="PIRSR622684-1"/>
    </source>
</evidence>
<dbReference type="CDD" id="cd00044">
    <property type="entry name" value="CysPc"/>
    <property type="match status" value="1"/>
</dbReference>
<dbReference type="InterPro" id="IPR022683">
    <property type="entry name" value="Calpain_III"/>
</dbReference>
<dbReference type="EnsemblMetazoa" id="BGLB024618-RA">
    <property type="protein sequence ID" value="BGLB024618-PA"/>
    <property type="gene ID" value="BGLB024618"/>
</dbReference>
<dbReference type="KEGG" id="bgt:106062960"/>
<evidence type="ECO:0000313" key="9">
    <source>
        <dbReference type="Proteomes" id="UP000076420"/>
    </source>
</evidence>
<dbReference type="PRINTS" id="PR00704">
    <property type="entry name" value="CALPAIN"/>
</dbReference>
<dbReference type="Gene3D" id="3.90.70.10">
    <property type="entry name" value="Cysteine proteinases"/>
    <property type="match status" value="1"/>
</dbReference>
<dbReference type="STRING" id="6526.A0A2C9KXL1"/>
<dbReference type="InterPro" id="IPR022684">
    <property type="entry name" value="Calpain_cysteine_protease"/>
</dbReference>
<dbReference type="GO" id="GO:0005737">
    <property type="term" value="C:cytoplasm"/>
    <property type="evidence" value="ECO:0007669"/>
    <property type="project" value="TreeGrafter"/>
</dbReference>
<feature type="domain" description="Calpain catalytic" evidence="7">
    <location>
        <begin position="24"/>
        <end position="328"/>
    </location>
</feature>
<evidence type="ECO:0000256" key="1">
    <source>
        <dbReference type="ARBA" id="ARBA00007623"/>
    </source>
</evidence>
<dbReference type="GO" id="GO:0004198">
    <property type="term" value="F:calcium-dependent cysteine-type endopeptidase activity"/>
    <property type="evidence" value="ECO:0007669"/>
    <property type="project" value="InterPro"/>
</dbReference>
<dbReference type="InterPro" id="IPR036213">
    <property type="entry name" value="Calpain_III_sf"/>
</dbReference>
<dbReference type="Pfam" id="PF00648">
    <property type="entry name" value="Peptidase_C2"/>
    <property type="match status" value="1"/>
</dbReference>
<dbReference type="Pfam" id="PF01067">
    <property type="entry name" value="Calpain_III"/>
    <property type="match status" value="2"/>
</dbReference>
<dbReference type="InterPro" id="IPR001300">
    <property type="entry name" value="Peptidase_C2_calpain_cat"/>
</dbReference>
<keyword evidence="2 6" id="KW-0645">Protease</keyword>
<evidence type="ECO:0000256" key="4">
    <source>
        <dbReference type="ARBA" id="ARBA00022807"/>
    </source>
</evidence>
<reference evidence="8" key="1">
    <citation type="submission" date="2020-05" db="UniProtKB">
        <authorList>
            <consortium name="EnsemblMetazoa"/>
        </authorList>
    </citation>
    <scope>IDENTIFICATION</scope>
    <source>
        <strain evidence="8">BB02</strain>
    </source>
</reference>
<sequence>MVLVKLDTIKITGIMERTIDCRRHFKDDEPAKRPNASSDDLFIDTSFLLNLPSGVKYQNMKWKRPKEFRTDPVLTLNGTSRAGVGQGSVGNCWFMSVLANIADNKEFMKQILPETAYFIEDPHKYDGIFHARFFSFGKWRDVYVDDILPISQQGTLVGAMSKTNENEMWVPLVEKAFAKLHGSYEAICSGLCKDAYLQLTSGIGETMEHQKMTNKDFDAFYARIKNALLFNHQVTASTPDKNGEIKGLIGRHAYSVVSVHEINDEKLVQIRNPWGHIDWTGAWSEGSTEWKSIPSNTKNLPDKNNGEFFVCLPDYMKYFSDTTFCSLTPDFEKDGRCNSLNYVLNIFGEWYGKTAAGFRNLLNNPKFSFSVSKQDAVKDGKIPIFIQMIQESKHRKSDNTYILVDIMKVFENQDLQKSSLIVLEQEPRDVFLHSGSLEHTNRYNLEPGTYVIVPTTQHEGVMKAFLLRMFSSGPLHDIREIPSSVNFVACKKEESLKLNGETLNLTYDKVLLGKFINDVNSGGQINELMDHYKNPQYLITIPMTEKGKNVVLSVNVLQKPVEPKLPLGITLYKVSESESPPLNMNYLFHNYNTSEVNLEGERGLYWMLGDASNKYTLPAGRYVLVVYMRSLGAENDFSVIFRSSANIDVKGYQTGSMEV</sequence>
<dbReference type="Gene3D" id="2.60.120.380">
    <property type="match status" value="2"/>
</dbReference>
<dbReference type="InterPro" id="IPR000169">
    <property type="entry name" value="Pept_cys_AS"/>
</dbReference>